<keyword evidence="1" id="KW-0472">Membrane</keyword>
<name>A0ABP8G2F5_9SPHI</name>
<evidence type="ECO:0000256" key="1">
    <source>
        <dbReference type="SAM" id="Phobius"/>
    </source>
</evidence>
<organism evidence="2 3">
    <name type="scientific">Mucilaginibacter gynuensis</name>
    <dbReference type="NCBI Taxonomy" id="1302236"/>
    <lineage>
        <taxon>Bacteria</taxon>
        <taxon>Pseudomonadati</taxon>
        <taxon>Bacteroidota</taxon>
        <taxon>Sphingobacteriia</taxon>
        <taxon>Sphingobacteriales</taxon>
        <taxon>Sphingobacteriaceae</taxon>
        <taxon>Mucilaginibacter</taxon>
    </lineage>
</organism>
<sequence>MPNTDDKELAINKKLDELIELLAETNIDSEKAKGLQAKVNKAIEKSSTSNVGIEAFANLDVDNTSRADLLDEFSILLSSHQIDSNVSKSYIRTEKSANWVLMAISIVLITLGFAMIVMPAPPSFEIFTVFYFTQNDGVTVMDLVSLLVVLCGVYLLIKSFHKFPINKRTND</sequence>
<evidence type="ECO:0000313" key="2">
    <source>
        <dbReference type="EMBL" id="GAA4315994.1"/>
    </source>
</evidence>
<gene>
    <name evidence="2" type="ORF">GCM10023149_12820</name>
</gene>
<dbReference type="RefSeq" id="WP_345210182.1">
    <property type="nucleotide sequence ID" value="NZ_BAABFT010000002.1"/>
</dbReference>
<dbReference type="Proteomes" id="UP001500582">
    <property type="component" value="Unassembled WGS sequence"/>
</dbReference>
<feature type="transmembrane region" description="Helical" evidence="1">
    <location>
        <begin position="138"/>
        <end position="157"/>
    </location>
</feature>
<evidence type="ECO:0000313" key="3">
    <source>
        <dbReference type="Proteomes" id="UP001500582"/>
    </source>
</evidence>
<keyword evidence="3" id="KW-1185">Reference proteome</keyword>
<accession>A0ABP8G2F5</accession>
<proteinExistence type="predicted"/>
<protein>
    <submittedName>
        <fullName evidence="2">Uncharacterized protein</fullName>
    </submittedName>
</protein>
<comment type="caution">
    <text evidence="2">The sequence shown here is derived from an EMBL/GenBank/DDBJ whole genome shotgun (WGS) entry which is preliminary data.</text>
</comment>
<dbReference type="EMBL" id="BAABFT010000002">
    <property type="protein sequence ID" value="GAA4315994.1"/>
    <property type="molecule type" value="Genomic_DNA"/>
</dbReference>
<reference evidence="3" key="1">
    <citation type="journal article" date="2019" name="Int. J. Syst. Evol. Microbiol.">
        <title>The Global Catalogue of Microorganisms (GCM) 10K type strain sequencing project: providing services to taxonomists for standard genome sequencing and annotation.</title>
        <authorList>
            <consortium name="The Broad Institute Genomics Platform"/>
            <consortium name="The Broad Institute Genome Sequencing Center for Infectious Disease"/>
            <person name="Wu L."/>
            <person name="Ma J."/>
        </authorList>
    </citation>
    <scope>NUCLEOTIDE SEQUENCE [LARGE SCALE GENOMIC DNA]</scope>
    <source>
        <strain evidence="3">JCM 17705</strain>
    </source>
</reference>
<keyword evidence="1" id="KW-0812">Transmembrane</keyword>
<keyword evidence="1" id="KW-1133">Transmembrane helix</keyword>
<feature type="transmembrane region" description="Helical" evidence="1">
    <location>
        <begin position="97"/>
        <end position="118"/>
    </location>
</feature>